<evidence type="ECO:0000313" key="13">
    <source>
        <dbReference type="EMBL" id="OHX15075.1"/>
    </source>
</evidence>
<name>A0A1S1X6J3_9NEIS</name>
<dbReference type="GO" id="GO:0002098">
    <property type="term" value="P:tRNA wobble uridine modification"/>
    <property type="evidence" value="ECO:0007669"/>
    <property type="project" value="TreeGrafter"/>
</dbReference>
<dbReference type="OrthoDB" id="9786494at2"/>
<keyword evidence="2 10" id="KW-0489">Methyltransferase</keyword>
<evidence type="ECO:0000256" key="7">
    <source>
        <dbReference type="ARBA" id="ARBA00022827"/>
    </source>
</evidence>
<dbReference type="InterPro" id="IPR023032">
    <property type="entry name" value="tRNA_MAMT_biosynth_bifunc_MnmC"/>
</dbReference>
<protein>
    <recommendedName>
        <fullName evidence="10">tRNA 5-methylaminomethyl-2-thiouridine biosynthesis bifunctional protein MnmC</fullName>
        <shortName evidence="10">tRNA mnm(5)s(2)U biosynthesis bifunctional protein</shortName>
    </recommendedName>
    <domain>
        <recommendedName>
            <fullName evidence="10">tRNA (mnm(5)s(2)U34)-methyltransferase</fullName>
            <ecNumber evidence="10">2.1.1.61</ecNumber>
        </recommendedName>
    </domain>
    <domain>
        <recommendedName>
            <fullName evidence="10">FAD-dependent cmnm(5)s(2)U34 oxidoreductase</fullName>
            <ecNumber evidence="10">1.5.-.-</ecNumber>
        </recommendedName>
    </domain>
</protein>
<evidence type="ECO:0000256" key="6">
    <source>
        <dbReference type="ARBA" id="ARBA00022694"/>
    </source>
</evidence>
<dbReference type="InterPro" id="IPR017610">
    <property type="entry name" value="tRNA_S-uridine_synth_MnmC_C"/>
</dbReference>
<comment type="subcellular location">
    <subcellularLocation>
        <location evidence="10">Cytoplasm</location>
    </subcellularLocation>
</comment>
<evidence type="ECO:0000256" key="3">
    <source>
        <dbReference type="ARBA" id="ARBA00022630"/>
    </source>
</evidence>
<keyword evidence="5 10" id="KW-0949">S-adenosyl-L-methionine</keyword>
<dbReference type="GO" id="GO:0005737">
    <property type="term" value="C:cytoplasm"/>
    <property type="evidence" value="ECO:0007669"/>
    <property type="project" value="UniProtKB-SubCell"/>
</dbReference>
<dbReference type="PANTHER" id="PTHR13847">
    <property type="entry name" value="SARCOSINE DEHYDROGENASE-RELATED"/>
    <property type="match status" value="1"/>
</dbReference>
<evidence type="ECO:0000256" key="10">
    <source>
        <dbReference type="HAMAP-Rule" id="MF_01102"/>
    </source>
</evidence>
<dbReference type="EMBL" id="MKCS01000001">
    <property type="protein sequence ID" value="OHX15075.1"/>
    <property type="molecule type" value="Genomic_DNA"/>
</dbReference>
<dbReference type="Pfam" id="PF01266">
    <property type="entry name" value="DAO"/>
    <property type="match status" value="1"/>
</dbReference>
<comment type="function">
    <text evidence="10">Catalyzes the last two steps in the biosynthesis of 5-methylaminomethyl-2-thiouridine (mnm(5)s(2)U) at the wobble position (U34) in tRNA. Catalyzes the FAD-dependent demodification of cmnm(5)s(2)U34 to nm(5)s(2)U34, followed by the transfer of a methyl group from S-adenosyl-L-methionine to nm(5)s(2)U34, to form mnm(5)s(2)U34.</text>
</comment>
<dbReference type="NCBIfam" id="NF002481">
    <property type="entry name" value="PRK01747.1-2"/>
    <property type="match status" value="1"/>
</dbReference>
<dbReference type="Proteomes" id="UP000180088">
    <property type="component" value="Unassembled WGS sequence"/>
</dbReference>
<dbReference type="InterPro" id="IPR008471">
    <property type="entry name" value="MnmC-like_methylTransf"/>
</dbReference>
<dbReference type="Pfam" id="PF05430">
    <property type="entry name" value="Methyltransf_30"/>
    <property type="match status" value="1"/>
</dbReference>
<evidence type="ECO:0000256" key="9">
    <source>
        <dbReference type="ARBA" id="ARBA00023268"/>
    </source>
</evidence>
<dbReference type="EC" id="2.1.1.61" evidence="10"/>
<dbReference type="GO" id="GO:0004808">
    <property type="term" value="F:tRNA (5-methylaminomethyl-2-thiouridylate)(34)-methyltransferase activity"/>
    <property type="evidence" value="ECO:0007669"/>
    <property type="project" value="UniProtKB-EC"/>
</dbReference>
<feature type="region of interest" description="tRNA (mnm(5)s(2)U34)-methyltransferase" evidence="10">
    <location>
        <begin position="1"/>
        <end position="240"/>
    </location>
</feature>
<dbReference type="Gene3D" id="3.50.50.60">
    <property type="entry name" value="FAD/NAD(P)-binding domain"/>
    <property type="match status" value="1"/>
</dbReference>
<keyword evidence="6 10" id="KW-0819">tRNA processing</keyword>
<dbReference type="SUPFAM" id="SSF54373">
    <property type="entry name" value="FAD-linked reductases, C-terminal domain"/>
    <property type="match status" value="1"/>
</dbReference>
<dbReference type="EC" id="1.5.-.-" evidence="10"/>
<accession>A0A1S1X6J3</accession>
<keyword evidence="4 10" id="KW-0808">Transferase</keyword>
<evidence type="ECO:0000256" key="8">
    <source>
        <dbReference type="ARBA" id="ARBA00023002"/>
    </source>
</evidence>
<keyword evidence="7 10" id="KW-0274">FAD</keyword>
<feature type="region of interest" description="FAD-dependent cmnm(5)s(2)U34 oxidoreductase" evidence="10">
    <location>
        <begin position="267"/>
        <end position="670"/>
    </location>
</feature>
<dbReference type="InterPro" id="IPR006076">
    <property type="entry name" value="FAD-dep_OxRdtase"/>
</dbReference>
<dbReference type="Gene3D" id="3.30.9.10">
    <property type="entry name" value="D-Amino Acid Oxidase, subunit A, domain 2"/>
    <property type="match status" value="1"/>
</dbReference>
<evidence type="ECO:0000259" key="12">
    <source>
        <dbReference type="Pfam" id="PF05430"/>
    </source>
</evidence>
<evidence type="ECO:0000256" key="4">
    <source>
        <dbReference type="ARBA" id="ARBA00022679"/>
    </source>
</evidence>
<evidence type="ECO:0000256" key="5">
    <source>
        <dbReference type="ARBA" id="ARBA00022691"/>
    </source>
</evidence>
<dbReference type="PANTHER" id="PTHR13847:SF283">
    <property type="entry name" value="TRNA 5-METHYLAMINOMETHYL-2-THIOURIDINE BIOSYNTHESIS BIFUNCTIONAL PROTEIN MNMC"/>
    <property type="match status" value="1"/>
</dbReference>
<dbReference type="NCBIfam" id="NF033855">
    <property type="entry name" value="tRNA_MNMC2"/>
    <property type="match status" value="1"/>
</dbReference>
<proteinExistence type="inferred from homology"/>
<dbReference type="InterPro" id="IPR036188">
    <property type="entry name" value="FAD/NAD-bd_sf"/>
</dbReference>
<evidence type="ECO:0000313" key="14">
    <source>
        <dbReference type="Proteomes" id="UP000180088"/>
    </source>
</evidence>
<keyword evidence="9 10" id="KW-0511">Multifunctional enzyme</keyword>
<evidence type="ECO:0000256" key="2">
    <source>
        <dbReference type="ARBA" id="ARBA00022603"/>
    </source>
</evidence>
<dbReference type="GO" id="GO:0016645">
    <property type="term" value="F:oxidoreductase activity, acting on the CH-NH group of donors"/>
    <property type="evidence" value="ECO:0007669"/>
    <property type="project" value="InterPro"/>
</dbReference>
<dbReference type="Gene3D" id="3.40.50.150">
    <property type="entry name" value="Vaccinia Virus protein VP39"/>
    <property type="match status" value="1"/>
</dbReference>
<sequence length="670" mass="72730">MTTPSDTSPTRHAQLAWQDGQPLSLAFGDVYFSRDAGLDETRHVFIQHNQLAERFAALPGHGQFTIAETGFGTGLNFLCAWQCFEQCAPADARLHFVSAEKYPLTPTDLSRALALWPELTAQSSQLLRQYDALTPGWHRLLLADGRVSLTLMIGDVLEVLPLLDARVDAWFLDGFAPSKNPDMWQPPLFDQMARLSAPHATFATFTSAGAVRRGLAEAGFEVKKAPGHGQKRHICHGRLNAAPAAPWQPPWFDRPPQRWRERSAIVVGGGMAGASTAYSLARRGWQVTLIERMPQLASAASGNPQGVLYTKLSPHLTPLSRLVLSGYAYSLRALHTLLPGEERSWQACGVLQLAYEDKQEEKQQALAALGLPESVMRRLDRAQASELAGVALPSGGLFFPQGGWVHPPALVARLTQHPNITLRTNHTVLQLDYSPEQQSWLASDESGPLALASVVVLAGAAETAQFDSTSHLPLKKIRGQVTSIAATADSARLATVLCGEGYISPARDGRHCLGATFKFDSDDLAVSEGEHRENLQMLAELAPALHGSLTGGDAASAGLDGRAAFRCTSPDYLPLIGPVVTRRDFADRYRELAKDATLRPEQPCPWVEGLYVNTAHGSRGLITAPLSGEILAALLEGEPAPLPADLMQAVHPSRFLLRDLIRHKLNPDAR</sequence>
<keyword evidence="3 10" id="KW-0285">Flavoprotein</keyword>
<comment type="catalytic activity">
    <reaction evidence="10">
        <text>5-aminomethyl-2-thiouridine(34) in tRNA + S-adenosyl-L-methionine = 5-methylaminomethyl-2-thiouridine(34) in tRNA + S-adenosyl-L-homocysteine + H(+)</text>
        <dbReference type="Rhea" id="RHEA:19569"/>
        <dbReference type="Rhea" id="RHEA-COMP:10195"/>
        <dbReference type="Rhea" id="RHEA-COMP:10197"/>
        <dbReference type="ChEBI" id="CHEBI:15378"/>
        <dbReference type="ChEBI" id="CHEBI:57856"/>
        <dbReference type="ChEBI" id="CHEBI:59789"/>
        <dbReference type="ChEBI" id="CHEBI:74454"/>
        <dbReference type="ChEBI" id="CHEBI:74455"/>
        <dbReference type="EC" id="2.1.1.61"/>
    </reaction>
</comment>
<dbReference type="SUPFAM" id="SSF53335">
    <property type="entry name" value="S-adenosyl-L-methionine-dependent methyltransferases"/>
    <property type="match status" value="1"/>
</dbReference>
<comment type="similarity">
    <text evidence="10">In the C-terminal section; belongs to the DAO family.</text>
</comment>
<reference evidence="13 14" key="1">
    <citation type="submission" date="2016-09" db="EMBL/GenBank/DDBJ databases">
        <title>Chromobacterium muskegensis sp. nov., an insecticidal bacterium isolated from Sphagnum bogs.</title>
        <authorList>
            <person name="Sparks M.E."/>
            <person name="Blackburn M.B."/>
            <person name="Gundersen-Rindal D.E."/>
            <person name="Mitchell A."/>
            <person name="Farrar R."/>
            <person name="Kuhar D."/>
        </authorList>
    </citation>
    <scope>NUCLEOTIDE SEQUENCE [LARGE SCALE GENOMIC DNA]</scope>
    <source>
        <strain evidence="13 14">37-2</strain>
    </source>
</reference>
<dbReference type="GO" id="GO:0032259">
    <property type="term" value="P:methylation"/>
    <property type="evidence" value="ECO:0007669"/>
    <property type="project" value="UniProtKB-KW"/>
</dbReference>
<feature type="domain" description="MnmC-like methyltransferase" evidence="12">
    <location>
        <begin position="118"/>
        <end position="238"/>
    </location>
</feature>
<dbReference type="NCBIfam" id="TIGR03197">
    <property type="entry name" value="MnmC_Cterm"/>
    <property type="match status" value="1"/>
</dbReference>
<keyword evidence="1 10" id="KW-0963">Cytoplasm</keyword>
<dbReference type="RefSeq" id="WP_071116437.1">
    <property type="nucleotide sequence ID" value="NZ_MKCS01000001.1"/>
</dbReference>
<gene>
    <name evidence="10" type="primary">mnmC</name>
    <name evidence="13" type="ORF">BI347_15190</name>
</gene>
<comment type="cofactor">
    <cofactor evidence="10">
        <name>FAD</name>
        <dbReference type="ChEBI" id="CHEBI:57692"/>
    </cofactor>
</comment>
<comment type="caution">
    <text evidence="13">The sequence shown here is derived from an EMBL/GenBank/DDBJ whole genome shotgun (WGS) entry which is preliminary data.</text>
</comment>
<keyword evidence="8 10" id="KW-0560">Oxidoreductase</keyword>
<evidence type="ECO:0000259" key="11">
    <source>
        <dbReference type="Pfam" id="PF01266"/>
    </source>
</evidence>
<comment type="similarity">
    <text evidence="10">In the N-terminal section; belongs to the methyltransferase superfamily. tRNA (mnm(5)s(2)U34)-methyltransferase family.</text>
</comment>
<dbReference type="InterPro" id="IPR029063">
    <property type="entry name" value="SAM-dependent_MTases_sf"/>
</dbReference>
<dbReference type="InterPro" id="IPR047785">
    <property type="entry name" value="tRNA_MNMC2"/>
</dbReference>
<dbReference type="AlphaFoldDB" id="A0A1S1X6J3"/>
<organism evidence="13 14">
    <name type="scientific">Chromobacterium sphagni</name>
    <dbReference type="NCBI Taxonomy" id="1903179"/>
    <lineage>
        <taxon>Bacteria</taxon>
        <taxon>Pseudomonadati</taxon>
        <taxon>Pseudomonadota</taxon>
        <taxon>Betaproteobacteria</taxon>
        <taxon>Neisseriales</taxon>
        <taxon>Chromobacteriaceae</taxon>
        <taxon>Chromobacterium</taxon>
    </lineage>
</organism>
<evidence type="ECO:0000256" key="1">
    <source>
        <dbReference type="ARBA" id="ARBA00022490"/>
    </source>
</evidence>
<feature type="domain" description="FAD dependent oxidoreductase" evidence="11">
    <location>
        <begin position="264"/>
        <end position="634"/>
    </location>
</feature>
<dbReference type="GO" id="GO:0050660">
    <property type="term" value="F:flavin adenine dinucleotide binding"/>
    <property type="evidence" value="ECO:0007669"/>
    <property type="project" value="UniProtKB-UniRule"/>
</dbReference>
<dbReference type="HAMAP" id="MF_01102">
    <property type="entry name" value="MnmC"/>
    <property type="match status" value="1"/>
</dbReference>
<dbReference type="SUPFAM" id="SSF51905">
    <property type="entry name" value="FAD/NAD(P)-binding domain"/>
    <property type="match status" value="1"/>
</dbReference>
<dbReference type="STRING" id="1903179.BI347_15190"/>